<dbReference type="Proteomes" id="UP000789920">
    <property type="component" value="Unassembled WGS sequence"/>
</dbReference>
<reference evidence="1" key="1">
    <citation type="submission" date="2021-06" db="EMBL/GenBank/DDBJ databases">
        <authorList>
            <person name="Kallberg Y."/>
            <person name="Tangrot J."/>
            <person name="Rosling A."/>
        </authorList>
    </citation>
    <scope>NUCLEOTIDE SEQUENCE</scope>
    <source>
        <strain evidence="1">MA461A</strain>
    </source>
</reference>
<organism evidence="1 2">
    <name type="scientific">Racocetra persica</name>
    <dbReference type="NCBI Taxonomy" id="160502"/>
    <lineage>
        <taxon>Eukaryota</taxon>
        <taxon>Fungi</taxon>
        <taxon>Fungi incertae sedis</taxon>
        <taxon>Mucoromycota</taxon>
        <taxon>Glomeromycotina</taxon>
        <taxon>Glomeromycetes</taxon>
        <taxon>Diversisporales</taxon>
        <taxon>Gigasporaceae</taxon>
        <taxon>Racocetra</taxon>
    </lineage>
</organism>
<evidence type="ECO:0000313" key="2">
    <source>
        <dbReference type="Proteomes" id="UP000789920"/>
    </source>
</evidence>
<evidence type="ECO:0000313" key="1">
    <source>
        <dbReference type="EMBL" id="CAG8812386.1"/>
    </source>
</evidence>
<sequence>MSVLKTPELRHNTHVIYPTDVMHISPLTLTLMLILVIVVSETL</sequence>
<accession>A0ACA9RW02</accession>
<keyword evidence="2" id="KW-1185">Reference proteome</keyword>
<comment type="caution">
    <text evidence="1">The sequence shown here is derived from an EMBL/GenBank/DDBJ whole genome shotgun (WGS) entry which is preliminary data.</text>
</comment>
<dbReference type="EMBL" id="CAJVQC010073614">
    <property type="protein sequence ID" value="CAG8812386.1"/>
    <property type="molecule type" value="Genomic_DNA"/>
</dbReference>
<feature type="non-terminal residue" evidence="1">
    <location>
        <position position="43"/>
    </location>
</feature>
<name>A0ACA9RW02_9GLOM</name>
<gene>
    <name evidence="1" type="ORF">RPERSI_LOCUS23518</name>
</gene>
<proteinExistence type="predicted"/>
<protein>
    <submittedName>
        <fullName evidence="1">35999_t:CDS:1</fullName>
    </submittedName>
</protein>